<accession>F0RKR0</accession>
<dbReference type="STRING" id="693977.Deipr_1634"/>
<dbReference type="Pfam" id="PF13279">
    <property type="entry name" value="4HBT_2"/>
    <property type="match status" value="1"/>
</dbReference>
<dbReference type="eggNOG" id="COG0824">
    <property type="taxonomic scope" value="Bacteria"/>
</dbReference>
<dbReference type="EMBL" id="CP002536">
    <property type="protein sequence ID" value="ADY26772.1"/>
    <property type="molecule type" value="Genomic_DNA"/>
</dbReference>
<dbReference type="InterPro" id="IPR050563">
    <property type="entry name" value="4-hydroxybenzoyl-CoA_TE"/>
</dbReference>
<dbReference type="GO" id="GO:0047617">
    <property type="term" value="F:fatty acyl-CoA hydrolase activity"/>
    <property type="evidence" value="ECO:0007669"/>
    <property type="project" value="TreeGrafter"/>
</dbReference>
<evidence type="ECO:0000313" key="1">
    <source>
        <dbReference type="EMBL" id="ADY26772.1"/>
    </source>
</evidence>
<dbReference type="AlphaFoldDB" id="F0RKR0"/>
<evidence type="ECO:0000313" key="2">
    <source>
        <dbReference type="Proteomes" id="UP000007718"/>
    </source>
</evidence>
<gene>
    <name evidence="1" type="ordered locus">Deipr_1634</name>
</gene>
<dbReference type="SUPFAM" id="SSF54637">
    <property type="entry name" value="Thioesterase/thiol ester dehydrase-isomerase"/>
    <property type="match status" value="1"/>
</dbReference>
<dbReference type="KEGG" id="dpt:Deipr_1634"/>
<dbReference type="CDD" id="cd00586">
    <property type="entry name" value="4HBT"/>
    <property type="match status" value="1"/>
</dbReference>
<proteinExistence type="predicted"/>
<dbReference type="PANTHER" id="PTHR31793:SF24">
    <property type="entry name" value="LONG-CHAIN ACYL-COA THIOESTERASE FADM"/>
    <property type="match status" value="1"/>
</dbReference>
<dbReference type="Proteomes" id="UP000007718">
    <property type="component" value="Chromosome"/>
</dbReference>
<dbReference type="Gene3D" id="3.10.129.10">
    <property type="entry name" value="Hotdog Thioesterase"/>
    <property type="match status" value="1"/>
</dbReference>
<dbReference type="OrthoDB" id="9801517at2"/>
<dbReference type="InterPro" id="IPR029069">
    <property type="entry name" value="HotDog_dom_sf"/>
</dbReference>
<protein>
    <submittedName>
        <fullName evidence="1">Thioesterase superfamily protein</fullName>
    </submittedName>
</protein>
<organism evidence="1 2">
    <name type="scientific">Deinococcus proteolyticus (strain ATCC 35074 / DSM 20540 / JCM 6276 / NBRC 101906 / NCIMB 13154 / VKM Ac-1939 / CCM 2703 / MRP)</name>
    <dbReference type="NCBI Taxonomy" id="693977"/>
    <lineage>
        <taxon>Bacteria</taxon>
        <taxon>Thermotogati</taxon>
        <taxon>Deinococcota</taxon>
        <taxon>Deinococci</taxon>
        <taxon>Deinococcales</taxon>
        <taxon>Deinococcaceae</taxon>
        <taxon>Deinococcus</taxon>
    </lineage>
</organism>
<dbReference type="HOGENOM" id="CLU_101141_2_1_0"/>
<sequence length="155" mass="17390">MSQTPQPPRQHPFAALDWSQAHRAEIQMRYGDTDAMGHLNNAAYVSYLETSRVQMLREMGTPLEDLLTVVARIEVDYVSEIKLGQQVIVETLVEKVGRSSYTFVVRMLADGVPSAYARTVQVNIGRDKRPAALSDDRRAWMERYSVPPVPATSPA</sequence>
<reference evidence="2" key="1">
    <citation type="submission" date="2011-02" db="EMBL/GenBank/DDBJ databases">
        <title>The complete sequence of chromosome of Deinococcus proteolyticus DSM 20540.</title>
        <authorList>
            <consortium name="US DOE Joint Genome Institute (JGI-PGF)"/>
            <person name="Lucas S."/>
            <person name="Copeland A."/>
            <person name="Lapidus A."/>
            <person name="Bruce D."/>
            <person name="Goodwin L."/>
            <person name="Pitluck S."/>
            <person name="Kyrpides N."/>
            <person name="Mavromatis K."/>
            <person name="Pagani I."/>
            <person name="Ivanova N."/>
            <person name="Ovchinnikova G."/>
            <person name="Zeytun A."/>
            <person name="Detter J.C."/>
            <person name="Han C."/>
            <person name="Land M."/>
            <person name="Hauser L."/>
            <person name="Markowitz V."/>
            <person name="Cheng J.-F."/>
            <person name="Hugenholtz P."/>
            <person name="Woyke T."/>
            <person name="Wu D."/>
            <person name="Pukall R."/>
            <person name="Steenblock K."/>
            <person name="Brambilla E."/>
            <person name="Klenk H.-P."/>
            <person name="Eisen J.A."/>
        </authorList>
    </citation>
    <scope>NUCLEOTIDE SEQUENCE [LARGE SCALE GENOMIC DNA]</scope>
    <source>
        <strain evidence="2">ATCC 35074 / DSM 20540 / JCM 6276 / NBRC 101906 / NCIMB 13154 / VKM Ac-1939 / CCM 2703 / MRP</strain>
    </source>
</reference>
<keyword evidence="2" id="KW-1185">Reference proteome</keyword>
<name>F0RKR0_DEIPM</name>
<dbReference type="PANTHER" id="PTHR31793">
    <property type="entry name" value="4-HYDROXYBENZOYL-COA THIOESTERASE FAMILY MEMBER"/>
    <property type="match status" value="1"/>
</dbReference>
<dbReference type="RefSeq" id="WP_013615380.1">
    <property type="nucleotide sequence ID" value="NC_015161.1"/>
</dbReference>
<reference evidence="1 2" key="2">
    <citation type="journal article" date="2012" name="Stand. Genomic Sci.">
        <title>Complete genome sequence of the orange-red pigmented, radioresistant Deinococcus proteolyticus type strain (MRP(T)).</title>
        <authorList>
            <person name="Copeland A."/>
            <person name="Zeytun A."/>
            <person name="Yassawong M."/>
            <person name="Nolan M."/>
            <person name="Lucas S."/>
            <person name="Hammon N."/>
            <person name="Deshpande S."/>
            <person name="Cheng J.F."/>
            <person name="Han C."/>
            <person name="Tapia R."/>
            <person name="Goodwin L.A."/>
            <person name="Pitluck S."/>
            <person name="Mavromatis K."/>
            <person name="Liolios K."/>
            <person name="Pagani I."/>
            <person name="Ivanova N."/>
            <person name="Mikhailova N."/>
            <person name="Pati A."/>
            <person name="Chen A."/>
            <person name="Palaniappan K."/>
            <person name="Land M."/>
            <person name="Hauser L."/>
            <person name="Jeffries C.D."/>
            <person name="Brambilla E.M."/>
            <person name="Rohde M."/>
            <person name="Sikorski J."/>
            <person name="Pukall R."/>
            <person name="Goker M."/>
            <person name="Detter J.C."/>
            <person name="Woyke T."/>
            <person name="Bristow J."/>
            <person name="Eisen J.A."/>
            <person name="Markowitz V."/>
            <person name="Hugenholtz P."/>
            <person name="Kyrpides N.C."/>
            <person name="Klenk H.P."/>
            <person name="Lapidus A."/>
        </authorList>
    </citation>
    <scope>NUCLEOTIDE SEQUENCE [LARGE SCALE GENOMIC DNA]</scope>
    <source>
        <strain evidence="2">ATCC 35074 / DSM 20540 / JCM 6276 / NBRC 101906 / NCIMB 13154 / VKM Ac-1939 / CCM 2703 / MRP</strain>
    </source>
</reference>